<feature type="domain" description="PRC-barrel" evidence="2">
    <location>
        <begin position="13"/>
        <end position="89"/>
    </location>
</feature>
<dbReference type="InterPro" id="IPR011033">
    <property type="entry name" value="PRC_barrel-like_sf"/>
</dbReference>
<dbReference type="Proteomes" id="UP000258016">
    <property type="component" value="Chromosome"/>
</dbReference>
<protein>
    <submittedName>
        <fullName evidence="3">Photosystem reaction center subunit H</fullName>
    </submittedName>
</protein>
<organism evidence="3 4">
    <name type="scientific">Blastomonas fulva</name>
    <dbReference type="NCBI Taxonomy" id="1550728"/>
    <lineage>
        <taxon>Bacteria</taxon>
        <taxon>Pseudomonadati</taxon>
        <taxon>Pseudomonadota</taxon>
        <taxon>Alphaproteobacteria</taxon>
        <taxon>Sphingomonadales</taxon>
        <taxon>Sphingomonadaceae</taxon>
        <taxon>Blastomonas</taxon>
    </lineage>
</organism>
<proteinExistence type="predicted"/>
<dbReference type="InterPro" id="IPR027275">
    <property type="entry name" value="PRC-brl_dom"/>
</dbReference>
<keyword evidence="4" id="KW-1185">Reference proteome</keyword>
<sequence length="122" mass="13404">MQASTLASGNETISSDQVDGTAVYGSDREKIGSVTNMLISKREGKVTDVIVSVGGFLGIGSELHSLPWSKFSYDTDLGGYLVNVTSDQLKNAPSFSDSDRDRAMNRDYQSSVYDYWAVKPYW</sequence>
<gene>
    <name evidence="3" type="ORF">B5J99_05230</name>
</gene>
<accession>A0ABM6MBH6</accession>
<reference evidence="3 4" key="1">
    <citation type="submission" date="2017-03" db="EMBL/GenBank/DDBJ databases">
        <title>Complete genome sequence of Blastomonas fulva degrading microcsystin LR.</title>
        <authorList>
            <person name="Lee H.-g."/>
            <person name="Jin L."/>
            <person name="oh H.-M."/>
        </authorList>
    </citation>
    <scope>NUCLEOTIDE SEQUENCE [LARGE SCALE GENOMIC DNA]</scope>
    <source>
        <strain evidence="3 4">T2</strain>
    </source>
</reference>
<dbReference type="Gene3D" id="2.30.30.240">
    <property type="entry name" value="PRC-barrel domain"/>
    <property type="match status" value="1"/>
</dbReference>
<evidence type="ECO:0000313" key="3">
    <source>
        <dbReference type="EMBL" id="ASR53351.1"/>
    </source>
</evidence>
<dbReference type="SUPFAM" id="SSF50346">
    <property type="entry name" value="PRC-barrel domain"/>
    <property type="match status" value="1"/>
</dbReference>
<feature type="compositionally biased region" description="Polar residues" evidence="1">
    <location>
        <begin position="1"/>
        <end position="18"/>
    </location>
</feature>
<evidence type="ECO:0000256" key="1">
    <source>
        <dbReference type="SAM" id="MobiDB-lite"/>
    </source>
</evidence>
<evidence type="ECO:0000313" key="4">
    <source>
        <dbReference type="Proteomes" id="UP000258016"/>
    </source>
</evidence>
<dbReference type="Pfam" id="PF05239">
    <property type="entry name" value="PRC"/>
    <property type="match status" value="1"/>
</dbReference>
<evidence type="ECO:0000259" key="2">
    <source>
        <dbReference type="Pfam" id="PF05239"/>
    </source>
</evidence>
<dbReference type="PANTHER" id="PTHR36505">
    <property type="entry name" value="BLR1072 PROTEIN"/>
    <property type="match status" value="1"/>
</dbReference>
<feature type="region of interest" description="Disordered" evidence="1">
    <location>
        <begin position="1"/>
        <end position="21"/>
    </location>
</feature>
<dbReference type="EMBL" id="CP020083">
    <property type="protein sequence ID" value="ASR53351.1"/>
    <property type="molecule type" value="Genomic_DNA"/>
</dbReference>
<dbReference type="PANTHER" id="PTHR36505:SF1">
    <property type="entry name" value="BLR1072 PROTEIN"/>
    <property type="match status" value="1"/>
</dbReference>
<name>A0ABM6MBH6_9SPHN</name>